<reference evidence="1 2" key="1">
    <citation type="submission" date="2015-07" db="EMBL/GenBank/DDBJ databases">
        <title>The genome of Dufourea novaeangliae.</title>
        <authorList>
            <person name="Pan H."/>
            <person name="Kapheim K."/>
        </authorList>
    </citation>
    <scope>NUCLEOTIDE SEQUENCE [LARGE SCALE GENOMIC DNA]</scope>
    <source>
        <strain evidence="1">0120121106</strain>
        <tissue evidence="1">Whole body</tissue>
    </source>
</reference>
<dbReference type="Proteomes" id="UP000076502">
    <property type="component" value="Unassembled WGS sequence"/>
</dbReference>
<proteinExistence type="predicted"/>
<evidence type="ECO:0000313" key="2">
    <source>
        <dbReference type="Proteomes" id="UP000076502"/>
    </source>
</evidence>
<dbReference type="EMBL" id="KQ434796">
    <property type="protein sequence ID" value="KZC05658.1"/>
    <property type="molecule type" value="Genomic_DNA"/>
</dbReference>
<dbReference type="AlphaFoldDB" id="A0A154P342"/>
<gene>
    <name evidence="1" type="ORF">WN55_04598</name>
</gene>
<accession>A0A154P342</accession>
<evidence type="ECO:0000313" key="1">
    <source>
        <dbReference type="EMBL" id="KZC05658.1"/>
    </source>
</evidence>
<organism evidence="1 2">
    <name type="scientific">Dufourea novaeangliae</name>
    <name type="common">Sweat bee</name>
    <dbReference type="NCBI Taxonomy" id="178035"/>
    <lineage>
        <taxon>Eukaryota</taxon>
        <taxon>Metazoa</taxon>
        <taxon>Ecdysozoa</taxon>
        <taxon>Arthropoda</taxon>
        <taxon>Hexapoda</taxon>
        <taxon>Insecta</taxon>
        <taxon>Pterygota</taxon>
        <taxon>Neoptera</taxon>
        <taxon>Endopterygota</taxon>
        <taxon>Hymenoptera</taxon>
        <taxon>Apocrita</taxon>
        <taxon>Aculeata</taxon>
        <taxon>Apoidea</taxon>
        <taxon>Anthophila</taxon>
        <taxon>Halictidae</taxon>
        <taxon>Rophitinae</taxon>
        <taxon>Dufourea</taxon>
    </lineage>
</organism>
<protein>
    <submittedName>
        <fullName evidence="1">Uncharacterized protein</fullName>
    </submittedName>
</protein>
<name>A0A154P342_DUFNO</name>
<keyword evidence="2" id="KW-1185">Reference proteome</keyword>
<sequence>MHKIRSLIIIIAYIRSSQKRSNVKNVDKPVGQDRPGVHGRMVFSGGAGKNEKCPKITFYVPSEVKKRA</sequence>